<evidence type="ECO:0000256" key="1">
    <source>
        <dbReference type="ARBA" id="ARBA00022729"/>
    </source>
</evidence>
<accession>A0ABS2A740</accession>
<keyword evidence="4" id="KW-1185">Reference proteome</keyword>
<keyword evidence="1" id="KW-0732">Signal</keyword>
<name>A0ABS2A740_9ACTN</name>
<dbReference type="InterPro" id="IPR029051">
    <property type="entry name" value="DUF4352"/>
</dbReference>
<organism evidence="3 4">
    <name type="scientific">Paractinoplanes ovalisporus</name>
    <dbReference type="NCBI Taxonomy" id="2810368"/>
    <lineage>
        <taxon>Bacteria</taxon>
        <taxon>Bacillati</taxon>
        <taxon>Actinomycetota</taxon>
        <taxon>Actinomycetes</taxon>
        <taxon>Micromonosporales</taxon>
        <taxon>Micromonosporaceae</taxon>
        <taxon>Paractinoplanes</taxon>
    </lineage>
</organism>
<reference evidence="3 4" key="1">
    <citation type="submission" date="2021-01" db="EMBL/GenBank/DDBJ databases">
        <title>Actinoplanes sp. nov. LDG1-06 isolated from lichen.</title>
        <authorList>
            <person name="Saeng-In P."/>
            <person name="Phongsopitanun W."/>
            <person name="Kanchanasin P."/>
            <person name="Yuki M."/>
            <person name="Kudo T."/>
            <person name="Ohkuma M."/>
            <person name="Tanasupawat S."/>
        </authorList>
    </citation>
    <scope>NUCLEOTIDE SEQUENCE [LARGE SCALE GENOMIC DNA]</scope>
    <source>
        <strain evidence="3 4">LDG1-06</strain>
    </source>
</reference>
<evidence type="ECO:0000313" key="4">
    <source>
        <dbReference type="Proteomes" id="UP000632138"/>
    </source>
</evidence>
<dbReference type="Gene3D" id="2.60.40.1240">
    <property type="match status" value="1"/>
</dbReference>
<dbReference type="EMBL" id="JAENHP010000002">
    <property type="protein sequence ID" value="MBM2615654.1"/>
    <property type="molecule type" value="Genomic_DNA"/>
</dbReference>
<evidence type="ECO:0000259" key="2">
    <source>
        <dbReference type="Pfam" id="PF11611"/>
    </source>
</evidence>
<comment type="caution">
    <text evidence="3">The sequence shown here is derived from an EMBL/GenBank/DDBJ whole genome shotgun (WGS) entry which is preliminary data.</text>
</comment>
<dbReference type="Pfam" id="PF11611">
    <property type="entry name" value="DUF4352"/>
    <property type="match status" value="1"/>
</dbReference>
<evidence type="ECO:0000313" key="3">
    <source>
        <dbReference type="EMBL" id="MBM2615654.1"/>
    </source>
</evidence>
<protein>
    <submittedName>
        <fullName evidence="3">DUF4352 domain-containing protein</fullName>
    </submittedName>
</protein>
<sequence length="165" mass="17258">MILGCVGVFAFVVNGAKDAVETLDANVSGENAVAGEMNKAARDGKFEFTVKSMDCTKSTLGPSALPVKAQGTFCVVTVTVKNIGAEAQYFDGSSQKAYDAKGTQFSDHVEAEVAINSGAATFLEQINPGNQVTGKLVYDVPKGTKLTSIELHDSMFSGGVKIPLK</sequence>
<gene>
    <name evidence="3" type="ORF">JIG36_08825</name>
</gene>
<dbReference type="Proteomes" id="UP000632138">
    <property type="component" value="Unassembled WGS sequence"/>
</dbReference>
<proteinExistence type="predicted"/>
<feature type="domain" description="DUF4352" evidence="2">
    <location>
        <begin position="36"/>
        <end position="159"/>
    </location>
</feature>
<dbReference type="InterPro" id="IPR029050">
    <property type="entry name" value="Immunoprotect_excell_Ig-like"/>
</dbReference>